<evidence type="ECO:0000313" key="2">
    <source>
        <dbReference type="Proteomes" id="UP000184476"/>
    </source>
</evidence>
<evidence type="ECO:0000313" key="1">
    <source>
        <dbReference type="EMBL" id="SHF13742.1"/>
    </source>
</evidence>
<reference evidence="1 2" key="1">
    <citation type="submission" date="2016-11" db="EMBL/GenBank/DDBJ databases">
        <authorList>
            <person name="Jaros S."/>
            <person name="Januszkiewicz K."/>
            <person name="Wedrychowicz H."/>
        </authorList>
    </citation>
    <scope>NUCLEOTIDE SEQUENCE [LARGE SCALE GENOMIC DNA]</scope>
    <source>
        <strain evidence="1 2">DSM 44666</strain>
    </source>
</reference>
<dbReference type="AlphaFoldDB" id="A0A1M4Z7L4"/>
<organism evidence="1 2">
    <name type="scientific">Seinonella peptonophila</name>
    <dbReference type="NCBI Taxonomy" id="112248"/>
    <lineage>
        <taxon>Bacteria</taxon>
        <taxon>Bacillati</taxon>
        <taxon>Bacillota</taxon>
        <taxon>Bacilli</taxon>
        <taxon>Bacillales</taxon>
        <taxon>Thermoactinomycetaceae</taxon>
        <taxon>Seinonella</taxon>
    </lineage>
</organism>
<protein>
    <submittedName>
        <fullName evidence="1">Uncharacterized protein</fullName>
    </submittedName>
</protein>
<proteinExistence type="predicted"/>
<name>A0A1M4Z7L4_9BACL</name>
<dbReference type="EMBL" id="FQVL01000008">
    <property type="protein sequence ID" value="SHF13742.1"/>
    <property type="molecule type" value="Genomic_DNA"/>
</dbReference>
<keyword evidence="2" id="KW-1185">Reference proteome</keyword>
<gene>
    <name evidence="1" type="ORF">SAMN05444392_10873</name>
</gene>
<sequence>MIRGHPHALKVLKRAAGEQLDELVERAEQLNQPGARLHLPSHPAVDREHAQLRAMSRGVEQHSSVDEI</sequence>
<dbReference type="Proteomes" id="UP000184476">
    <property type="component" value="Unassembled WGS sequence"/>
</dbReference>
<accession>A0A1M4Z7L4</accession>